<dbReference type="GO" id="GO:0005829">
    <property type="term" value="C:cytosol"/>
    <property type="evidence" value="ECO:0007669"/>
    <property type="project" value="TreeGrafter"/>
</dbReference>
<dbReference type="GO" id="GO:0043248">
    <property type="term" value="P:proteasome assembly"/>
    <property type="evidence" value="ECO:0007669"/>
    <property type="project" value="InterPro"/>
</dbReference>
<protein>
    <recommendedName>
        <fullName evidence="4">26S proteasome non-ATPase regulatory subunit 5</fullName>
    </recommendedName>
</protein>
<sequence>MPKKECQIQMSCEVTASSMIVQSLTWPIHCLYRAEGRFFHSQCIQSMLPSILGKALLALIANNRVVSAVVGSLNLSSLTAVGHEHGGDHARFADRPVPARSAAPGPPSPSAPEQGGARGTRTAKARHASLLQSSAGGRRSTSFPSQIPLPLPTLPPKSRNQNPERARGGEKQQQHQMDPPAEMDTGELDALLRAAADFASYPGTHGEDTVRQFLEQFPLPKLLGVLQSQADVPETVETVAACLDKVFSSRYGASLLPSYGEFIQAGLLTNSNSIRQLACKASPDPHFQVLYQVVHLLDKAGDIAVAVDTFVQHNLYPLLINCLIEGDEEISAIVLDAIKRLAEIPTGTDIIFPPDGQGLQLNKVAAQSSSMARIRILSLIAKLFGASSCTATAIRDSNLLSLFEDEIKDRKDMLKTLSALEVLYELAEHPHSNMFLLKTSLLQHITDVINDPSADSIVRSRASLISGRLLSSADAFMTIEKSCVTNLLLAIDKILRTEESQNTDEIESALETLGLIGTTTQGACLLLSDPPKIARHVVEMSFDRQGRGKQLAALHAFGSICGVDRQEDQMKLDDHQAEECLKRLVYSAASNSPKLTPSALLLSILQQDPDVRIAGYRVLSGLVVREWCLREVCSKPEIIGIVTDPKMETTKLGMEARYACCVAINKALSSSHLLHEPSLSELIGKLNEAVRRGPYLSEKRQRVEAQPVVGTMERF</sequence>
<name>A0A9R0QFV5_TRITD</name>
<dbReference type="AlphaFoldDB" id="A0A9R0QFV5"/>
<feature type="compositionally biased region" description="Basic and acidic residues" evidence="1">
    <location>
        <begin position="162"/>
        <end position="173"/>
    </location>
</feature>
<dbReference type="EMBL" id="LT934111">
    <property type="protein sequence ID" value="VAH10786.1"/>
    <property type="molecule type" value="Genomic_DNA"/>
</dbReference>
<keyword evidence="3" id="KW-1185">Reference proteome</keyword>
<dbReference type="OMA" id="WGQEYIS"/>
<dbReference type="PANTHER" id="PTHR13554">
    <property type="entry name" value="26S PROTEASOME NON-ATPASE REGULATORY SUBUNIT 5-RELATED"/>
    <property type="match status" value="1"/>
</dbReference>
<dbReference type="InterPro" id="IPR016024">
    <property type="entry name" value="ARM-type_fold"/>
</dbReference>
<dbReference type="PANTHER" id="PTHR13554:SF10">
    <property type="entry name" value="26S PROTEASOME NON-ATPASE REGULATORY SUBUNIT 5"/>
    <property type="match status" value="1"/>
</dbReference>
<evidence type="ECO:0000256" key="1">
    <source>
        <dbReference type="SAM" id="MobiDB-lite"/>
    </source>
</evidence>
<organism evidence="2 3">
    <name type="scientific">Triticum turgidum subsp. durum</name>
    <name type="common">Durum wheat</name>
    <name type="synonym">Triticum durum</name>
    <dbReference type="NCBI Taxonomy" id="4567"/>
    <lineage>
        <taxon>Eukaryota</taxon>
        <taxon>Viridiplantae</taxon>
        <taxon>Streptophyta</taxon>
        <taxon>Embryophyta</taxon>
        <taxon>Tracheophyta</taxon>
        <taxon>Spermatophyta</taxon>
        <taxon>Magnoliopsida</taxon>
        <taxon>Liliopsida</taxon>
        <taxon>Poales</taxon>
        <taxon>Poaceae</taxon>
        <taxon>BOP clade</taxon>
        <taxon>Pooideae</taxon>
        <taxon>Triticodae</taxon>
        <taxon>Triticeae</taxon>
        <taxon>Triticinae</taxon>
        <taxon>Triticum</taxon>
    </lineage>
</organism>
<dbReference type="InterPro" id="IPR019538">
    <property type="entry name" value="PSMD5"/>
</dbReference>
<dbReference type="Pfam" id="PF10508">
    <property type="entry name" value="Proteasom_PSMB"/>
    <property type="match status" value="1"/>
</dbReference>
<feature type="compositionally biased region" description="Basic and acidic residues" evidence="1">
    <location>
        <begin position="83"/>
        <end position="94"/>
    </location>
</feature>
<dbReference type="Proteomes" id="UP000324705">
    <property type="component" value="Chromosome 1A"/>
</dbReference>
<evidence type="ECO:0000313" key="3">
    <source>
        <dbReference type="Proteomes" id="UP000324705"/>
    </source>
</evidence>
<feature type="region of interest" description="Disordered" evidence="1">
    <location>
        <begin position="83"/>
        <end position="183"/>
    </location>
</feature>
<dbReference type="Gene3D" id="1.25.10.10">
    <property type="entry name" value="Leucine-rich Repeat Variant"/>
    <property type="match status" value="1"/>
</dbReference>
<accession>A0A9R0QFV5</accession>
<evidence type="ECO:0000313" key="2">
    <source>
        <dbReference type="EMBL" id="VAH10786.1"/>
    </source>
</evidence>
<gene>
    <name evidence="2" type="ORF">TRITD_1Av1G214780</name>
</gene>
<proteinExistence type="predicted"/>
<feature type="compositionally biased region" description="Polar residues" evidence="1">
    <location>
        <begin position="130"/>
        <end position="145"/>
    </location>
</feature>
<reference evidence="2 3" key="1">
    <citation type="submission" date="2017-09" db="EMBL/GenBank/DDBJ databases">
        <authorList>
            <consortium name="International Durum Wheat Genome Sequencing Consortium (IDWGSC)"/>
            <person name="Milanesi L."/>
        </authorList>
    </citation>
    <scope>NUCLEOTIDE SEQUENCE [LARGE SCALE GENOMIC DNA]</scope>
    <source>
        <strain evidence="3">cv. Svevo</strain>
    </source>
</reference>
<dbReference type="SUPFAM" id="SSF48371">
    <property type="entry name" value="ARM repeat"/>
    <property type="match status" value="1"/>
</dbReference>
<dbReference type="InterPro" id="IPR011989">
    <property type="entry name" value="ARM-like"/>
</dbReference>
<evidence type="ECO:0008006" key="4">
    <source>
        <dbReference type="Google" id="ProtNLM"/>
    </source>
</evidence>
<dbReference type="Gramene" id="TRITD1Av1G214780.1">
    <property type="protein sequence ID" value="TRITD1Av1G214780.1"/>
    <property type="gene ID" value="TRITD1Av1G214780"/>
</dbReference>